<feature type="region of interest" description="Disordered" evidence="1">
    <location>
        <begin position="760"/>
        <end position="782"/>
    </location>
</feature>
<evidence type="ECO:0000313" key="3">
    <source>
        <dbReference type="Proteomes" id="UP000887560"/>
    </source>
</evidence>
<feature type="compositionally biased region" description="Low complexity" evidence="1">
    <location>
        <begin position="772"/>
        <end position="782"/>
    </location>
</feature>
<name>A0A915P1A9_9BILA</name>
<evidence type="ECO:0000256" key="2">
    <source>
        <dbReference type="SAM" id="SignalP"/>
    </source>
</evidence>
<keyword evidence="3" id="KW-1185">Reference proteome</keyword>
<feature type="signal peptide" evidence="2">
    <location>
        <begin position="1"/>
        <end position="19"/>
    </location>
</feature>
<protein>
    <submittedName>
        <fullName evidence="4">Uncharacterized protein</fullName>
    </submittedName>
</protein>
<proteinExistence type="predicted"/>
<feature type="region of interest" description="Disordered" evidence="1">
    <location>
        <begin position="697"/>
        <end position="737"/>
    </location>
</feature>
<evidence type="ECO:0000256" key="1">
    <source>
        <dbReference type="SAM" id="MobiDB-lite"/>
    </source>
</evidence>
<dbReference type="WBParaSite" id="scf7180000422452.g9006">
    <property type="protein sequence ID" value="scf7180000422452.g9006"/>
    <property type="gene ID" value="scf7180000422452.g9006"/>
</dbReference>
<dbReference type="Proteomes" id="UP000887560">
    <property type="component" value="Unplaced"/>
</dbReference>
<feature type="compositionally biased region" description="Polar residues" evidence="1">
    <location>
        <begin position="697"/>
        <end position="712"/>
    </location>
</feature>
<feature type="region of interest" description="Disordered" evidence="1">
    <location>
        <begin position="514"/>
        <end position="536"/>
    </location>
</feature>
<reference evidence="4" key="1">
    <citation type="submission" date="2022-11" db="UniProtKB">
        <authorList>
            <consortium name="WormBaseParasite"/>
        </authorList>
    </citation>
    <scope>IDENTIFICATION</scope>
</reference>
<feature type="compositionally biased region" description="Low complexity" evidence="1">
    <location>
        <begin position="713"/>
        <end position="729"/>
    </location>
</feature>
<sequence>MLLFLLYIVFPILSTTVSPISIFVKISWREYGEELKYYQYLNDKPSERFNLELTSNLLDNPINGQTNGYDTYHFSQEDLVGKDGSLITFFKLEVSMYGNNVRFDLLKIRFMKAGYAKLPGFKYILNCDPAIHSPNKLNYYEIEFNALNSQPTCKLVKSEKTVINHYFHLINEYQLYLLWLMEKIFVEDKGTEIQGDLTVINETSRKRAMTLVQKERKLKKIQHMEQYTETGLSQIRERTDYNDIVQYILVIQRLALNENGFDNLTIDFNYILNCDPAIHSSNKLNYYVIEFNALNSQPTCKLVKTEKTVINNYFQLINEYQLYLLGLMEKIFVEDKGTKIQGDLTVIEKTSRKRTMSLVQKERKHKRIQHMEQYTQTGLSQIREKTDYNDIVQYILVIQRLALNENGFDNLTIDFNVLERIIVEYMNQYSLYPHHNYQKVADLKNKIIGDTDKQDREDTNNQLAILLQSKEYKRYVEGTYMDKQIKESAIRRDIRQNIINIVFKRINEHHFKYQINEDDNNDKKESPLNTSTHPGYPTYHASTITKNFYHPQMMAGQANNYNPLSQQVSPQLTYQQLLNQVHNPAWLKQNLLTYLPAHETVHPVPHPTINFELTIAQPLDKGKNVVEDLLIKERSKQVIIRGTHNNYEEASDIHNESQNPHVFTRDDATDAQLKNILAMDRLMRGSGQSLLEDVVSPYQTKQGESSNKSQQGPSNNPHNNPLNTNSNPSQHFNHYTPSIYRPHATRFQHTLVHNFHQLLGDNKQKSEESSDNDTSATDSDNM</sequence>
<evidence type="ECO:0000313" key="4">
    <source>
        <dbReference type="WBParaSite" id="scf7180000422452.g9006"/>
    </source>
</evidence>
<accession>A0A915P1A9</accession>
<feature type="chain" id="PRO_5037610677" evidence="2">
    <location>
        <begin position="20"/>
        <end position="782"/>
    </location>
</feature>
<keyword evidence="2" id="KW-0732">Signal</keyword>
<dbReference type="AlphaFoldDB" id="A0A915P1A9"/>
<organism evidence="3 4">
    <name type="scientific">Meloidogyne floridensis</name>
    <dbReference type="NCBI Taxonomy" id="298350"/>
    <lineage>
        <taxon>Eukaryota</taxon>
        <taxon>Metazoa</taxon>
        <taxon>Ecdysozoa</taxon>
        <taxon>Nematoda</taxon>
        <taxon>Chromadorea</taxon>
        <taxon>Rhabditida</taxon>
        <taxon>Tylenchina</taxon>
        <taxon>Tylenchomorpha</taxon>
        <taxon>Tylenchoidea</taxon>
        <taxon>Meloidogynidae</taxon>
        <taxon>Meloidogyninae</taxon>
        <taxon>Meloidogyne</taxon>
    </lineage>
</organism>